<name>A0ABQ2D430_9DEIO</name>
<dbReference type="RefSeq" id="WP_229684815.1">
    <property type="nucleotide sequence ID" value="NZ_BMOD01000011.1"/>
</dbReference>
<evidence type="ECO:0000313" key="3">
    <source>
        <dbReference type="Proteomes" id="UP000632222"/>
    </source>
</evidence>
<dbReference type="Gene3D" id="1.20.5.2950">
    <property type="match status" value="1"/>
</dbReference>
<protein>
    <submittedName>
        <fullName evidence="2">Vacuolar type ATP synthase subunit</fullName>
    </submittedName>
</protein>
<organism evidence="2 3">
    <name type="scientific">Deinococcus roseus</name>
    <dbReference type="NCBI Taxonomy" id="392414"/>
    <lineage>
        <taxon>Bacteria</taxon>
        <taxon>Thermotogati</taxon>
        <taxon>Deinococcota</taxon>
        <taxon>Deinococci</taxon>
        <taxon>Deinococcales</taxon>
        <taxon>Deinococcaceae</taxon>
        <taxon>Deinococcus</taxon>
    </lineage>
</organism>
<evidence type="ECO:0000256" key="1">
    <source>
        <dbReference type="SAM" id="Coils"/>
    </source>
</evidence>
<dbReference type="Proteomes" id="UP000632222">
    <property type="component" value="Unassembled WGS sequence"/>
</dbReference>
<comment type="caution">
    <text evidence="2">The sequence shown here is derived from an EMBL/GenBank/DDBJ whole genome shotgun (WGS) entry which is preliminary data.</text>
</comment>
<evidence type="ECO:0000313" key="2">
    <source>
        <dbReference type="EMBL" id="GGJ41675.1"/>
    </source>
</evidence>
<dbReference type="Pfam" id="PF16999">
    <property type="entry name" value="V-ATPase_G_2"/>
    <property type="match status" value="1"/>
</dbReference>
<gene>
    <name evidence="2" type="ORF">GCM10008938_29650</name>
</gene>
<reference evidence="3" key="1">
    <citation type="journal article" date="2019" name="Int. J. Syst. Evol. Microbiol.">
        <title>The Global Catalogue of Microorganisms (GCM) 10K type strain sequencing project: providing services to taxonomists for standard genome sequencing and annotation.</title>
        <authorList>
            <consortium name="The Broad Institute Genomics Platform"/>
            <consortium name="The Broad Institute Genome Sequencing Center for Infectious Disease"/>
            <person name="Wu L."/>
            <person name="Ma J."/>
        </authorList>
    </citation>
    <scope>NUCLEOTIDE SEQUENCE [LARGE SCALE GENOMIC DNA]</scope>
    <source>
        <strain evidence="3">JCM 14370</strain>
    </source>
</reference>
<proteinExistence type="predicted"/>
<accession>A0ABQ2D430</accession>
<keyword evidence="3" id="KW-1185">Reference proteome</keyword>
<feature type="coiled-coil region" evidence="1">
    <location>
        <begin position="9"/>
        <end position="83"/>
    </location>
</feature>
<keyword evidence="1" id="KW-0175">Coiled coil</keyword>
<sequence length="106" mass="11454">MEASSGRIISELAQKERALAAEIEAAQTEAKRTIENAEAEAKRILSEAETVARQLATNNAQRLTAEQERIRNAERETATASVEGDKARAQGRVGQAVDLILKAVLP</sequence>
<dbReference type="EMBL" id="BMOD01000011">
    <property type="protein sequence ID" value="GGJ41675.1"/>
    <property type="molecule type" value="Genomic_DNA"/>
</dbReference>